<accession>A0A7J8LPG6</accession>
<feature type="non-terminal residue" evidence="1">
    <location>
        <position position="23"/>
    </location>
</feature>
<gene>
    <name evidence="1" type="ORF">Golob_013461</name>
</gene>
<dbReference type="Proteomes" id="UP000593572">
    <property type="component" value="Unassembled WGS sequence"/>
</dbReference>
<protein>
    <submittedName>
        <fullName evidence="1">Uncharacterized protein</fullName>
    </submittedName>
</protein>
<comment type="caution">
    <text evidence="1">The sequence shown here is derived from an EMBL/GenBank/DDBJ whole genome shotgun (WGS) entry which is preliminary data.</text>
</comment>
<keyword evidence="2" id="KW-1185">Reference proteome</keyword>
<organism evidence="1 2">
    <name type="scientific">Gossypium lobatum</name>
    <dbReference type="NCBI Taxonomy" id="34289"/>
    <lineage>
        <taxon>Eukaryota</taxon>
        <taxon>Viridiplantae</taxon>
        <taxon>Streptophyta</taxon>
        <taxon>Embryophyta</taxon>
        <taxon>Tracheophyta</taxon>
        <taxon>Spermatophyta</taxon>
        <taxon>Magnoliopsida</taxon>
        <taxon>eudicotyledons</taxon>
        <taxon>Gunneridae</taxon>
        <taxon>Pentapetalae</taxon>
        <taxon>rosids</taxon>
        <taxon>malvids</taxon>
        <taxon>Malvales</taxon>
        <taxon>Malvaceae</taxon>
        <taxon>Malvoideae</taxon>
        <taxon>Gossypium</taxon>
    </lineage>
</organism>
<name>A0A7J8LPG6_9ROSI</name>
<evidence type="ECO:0000313" key="1">
    <source>
        <dbReference type="EMBL" id="MBA0554351.1"/>
    </source>
</evidence>
<dbReference type="AlphaFoldDB" id="A0A7J8LPG6"/>
<evidence type="ECO:0000313" key="2">
    <source>
        <dbReference type="Proteomes" id="UP000593572"/>
    </source>
</evidence>
<proteinExistence type="predicted"/>
<reference evidence="1 2" key="1">
    <citation type="journal article" date="2019" name="Genome Biol. Evol.">
        <title>Insights into the evolution of the New World diploid cottons (Gossypium, subgenus Houzingenia) based on genome sequencing.</title>
        <authorList>
            <person name="Grover C.E."/>
            <person name="Arick M.A. 2nd"/>
            <person name="Thrash A."/>
            <person name="Conover J.L."/>
            <person name="Sanders W.S."/>
            <person name="Peterson D.G."/>
            <person name="Frelichowski J.E."/>
            <person name="Scheffler J.A."/>
            <person name="Scheffler B.E."/>
            <person name="Wendel J.F."/>
        </authorList>
    </citation>
    <scope>NUCLEOTIDE SEQUENCE [LARGE SCALE GENOMIC DNA]</scope>
    <source>
        <strain evidence="1">157</strain>
        <tissue evidence="1">Leaf</tissue>
    </source>
</reference>
<sequence length="23" mass="2450">MNTDCLIRAKDVFAAAGGILVDR</sequence>
<dbReference type="EMBL" id="JABEZX010000004">
    <property type="protein sequence ID" value="MBA0554351.1"/>
    <property type="molecule type" value="Genomic_DNA"/>
</dbReference>